<dbReference type="Proteomes" id="UP000050700">
    <property type="component" value="Unassembled WGS sequence"/>
</dbReference>
<evidence type="ECO:0000313" key="5">
    <source>
        <dbReference type="EMBL" id="KIS36377.1"/>
    </source>
</evidence>
<comment type="subunit">
    <text evidence="3">Monomer.</text>
</comment>
<dbReference type="EMBL" id="JMQP01000002">
    <property type="protein sequence ID" value="KIS36377.1"/>
    <property type="molecule type" value="Genomic_DNA"/>
</dbReference>
<evidence type="ECO:0000256" key="3">
    <source>
        <dbReference type="HAMAP-Rule" id="MF_01660"/>
    </source>
</evidence>
<dbReference type="PANTHER" id="PTHR42916:SF1">
    <property type="entry name" value="PROTEIN PHYLLO, CHLOROPLASTIC"/>
    <property type="match status" value="1"/>
</dbReference>
<dbReference type="UniPathway" id="UPA00079"/>
<evidence type="ECO:0000256" key="2">
    <source>
        <dbReference type="ARBA" id="ARBA00023239"/>
    </source>
</evidence>
<organism evidence="5 6">
    <name type="scientific">Haemophilus influenzae</name>
    <dbReference type="NCBI Taxonomy" id="727"/>
    <lineage>
        <taxon>Bacteria</taxon>
        <taxon>Pseudomonadati</taxon>
        <taxon>Pseudomonadota</taxon>
        <taxon>Gammaproteobacteria</taxon>
        <taxon>Pasteurellales</taxon>
        <taxon>Pasteurellaceae</taxon>
        <taxon>Haemophilus</taxon>
    </lineage>
</organism>
<keyword evidence="1 3" id="KW-0474">Menaquinone biosynthesis</keyword>
<dbReference type="PANTHER" id="PTHR42916">
    <property type="entry name" value="2-SUCCINYL-5-ENOLPYRUVYL-6-HYDROXY-3-CYCLOHEXENE-1-CARBOXYLATE SYNTHASE"/>
    <property type="match status" value="1"/>
</dbReference>
<comment type="pathway">
    <text evidence="3">Quinol/quinone metabolism; 1,4-dihydroxy-2-naphthoate biosynthesis; 1,4-dihydroxy-2-naphthoate from chorismate: step 3/7.</text>
</comment>
<comment type="caution">
    <text evidence="5">The sequence shown here is derived from an EMBL/GenBank/DDBJ whole genome shotgun (WGS) entry which is preliminary data.</text>
</comment>
<dbReference type="InterPro" id="IPR029058">
    <property type="entry name" value="AB_hydrolase_fold"/>
</dbReference>
<proteinExistence type="inferred from homology"/>
<dbReference type="Pfam" id="PF00561">
    <property type="entry name" value="Abhydrolase_1"/>
    <property type="match status" value="1"/>
</dbReference>
<evidence type="ECO:0000256" key="1">
    <source>
        <dbReference type="ARBA" id="ARBA00022428"/>
    </source>
</evidence>
<dbReference type="EC" id="4.2.99.20" evidence="3"/>
<dbReference type="HAMAP" id="MF_01660">
    <property type="entry name" value="MenH"/>
    <property type="match status" value="1"/>
</dbReference>
<accession>A0A0D0HQV0</accession>
<dbReference type="AlphaFoldDB" id="A0A0D0HQV0"/>
<name>A0A0D0HQV0_HAEIF</name>
<dbReference type="UniPathway" id="UPA01057">
    <property type="reaction ID" value="UER00900"/>
</dbReference>
<reference evidence="5 6" key="1">
    <citation type="submission" date="2014-05" db="EMBL/GenBank/DDBJ databases">
        <title>Methylome analysis of the phasevarions of Haemophilus influenzae.</title>
        <authorList>
            <person name="Atack J.M."/>
            <person name="Fox K.L."/>
            <person name="Power P.M."/>
            <person name="Clark T."/>
            <person name="Jurcisek J."/>
            <person name="Korlach J."/>
            <person name="Bakaletz L.O."/>
            <person name="Jennings M.P."/>
        </authorList>
    </citation>
    <scope>NUCLEOTIDE SEQUENCE [LARGE SCALE GENOMIC DNA]</scope>
    <source>
        <strain evidence="5 6">1209</strain>
    </source>
</reference>
<gene>
    <name evidence="3 5" type="primary">menH</name>
    <name evidence="5" type="ORF">NTHI1209_02021</name>
</gene>
<dbReference type="InterPro" id="IPR000073">
    <property type="entry name" value="AB_hydrolase_1"/>
</dbReference>
<evidence type="ECO:0000313" key="6">
    <source>
        <dbReference type="Proteomes" id="UP000050700"/>
    </source>
</evidence>
<feature type="domain" description="AB hydrolase-1" evidence="4">
    <location>
        <begin position="4"/>
        <end position="228"/>
    </location>
</feature>
<dbReference type="InterPro" id="IPR022485">
    <property type="entry name" value="SHCHC_synthase_MenH"/>
</dbReference>
<comment type="catalytic activity">
    <reaction evidence="3">
        <text>5-enolpyruvoyl-6-hydroxy-2-succinyl-cyclohex-3-ene-1-carboxylate = (1R,6R)-6-hydroxy-2-succinyl-cyclohexa-2,4-diene-1-carboxylate + pyruvate</text>
        <dbReference type="Rhea" id="RHEA:25597"/>
        <dbReference type="ChEBI" id="CHEBI:15361"/>
        <dbReference type="ChEBI" id="CHEBI:58689"/>
        <dbReference type="ChEBI" id="CHEBI:58818"/>
        <dbReference type="EC" id="4.2.99.20"/>
    </reaction>
</comment>
<dbReference type="NCBIfam" id="TIGR03695">
    <property type="entry name" value="menH_SHCHC"/>
    <property type="match status" value="1"/>
</dbReference>
<keyword evidence="2 3" id="KW-0456">Lyase</keyword>
<comment type="pathway">
    <text evidence="3">Quinol/quinone metabolism; menaquinone biosynthesis.</text>
</comment>
<dbReference type="SUPFAM" id="SSF53474">
    <property type="entry name" value="alpha/beta-Hydrolases"/>
    <property type="match status" value="1"/>
</dbReference>
<protein>
    <recommendedName>
        <fullName evidence="3">Putative 2-succinyl-6-hydroxy-2,4-cyclohexadiene-1-carboxylate synthase</fullName>
        <shortName evidence="3">SHCHC synthase</shortName>
        <ecNumber evidence="3">4.2.99.20</ecNumber>
    </recommendedName>
</protein>
<dbReference type="NCBIfam" id="NF008340">
    <property type="entry name" value="PRK11126.1"/>
    <property type="match status" value="1"/>
</dbReference>
<comment type="function">
    <text evidence="3">Catalyzes a proton abstraction reaction that results in 2,5-elimination of pyruvate from 2-succinyl-5-enolpyruvyl-6-hydroxy-3-cyclohexene-1-carboxylate (SEPHCHC) and the formation of 2-succinyl-6-hydroxy-2,4-cyclohexadiene-1-carboxylate (SHCHC).</text>
</comment>
<sequence length="247" mass="28322">MINIIFLHGLLGTKNDWQKVIENLPHFNCIALDLPFHGQAKDLEVTNFEDSAEYLAQQIKSAVKNEPYFLVGYSLGGRIALYYALQAQVERSNLQGVILEGANLGLKTDEEKQARFQHDFAWAQRFMQESPENVLNDWYQQPVFSHLTAEERQKLVEKRKLNCGENIGKMLLATSLSKQPDFSEKVRLSSLPFFYFCGERDHKFQVLAKENQINLVTIPSAGHNSHLESSEYFSKKIENCVLKIARP</sequence>
<dbReference type="GO" id="GO:0070205">
    <property type="term" value="F:2-succinyl-6-hydroxy-2,4-cyclohexadiene-1-carboxylate synthase activity"/>
    <property type="evidence" value="ECO:0007669"/>
    <property type="project" value="UniProtKB-UniRule"/>
</dbReference>
<comment type="similarity">
    <text evidence="3">Belongs to the AB hydrolase superfamily. MenH family.</text>
</comment>
<evidence type="ECO:0000259" key="4">
    <source>
        <dbReference type="Pfam" id="PF00561"/>
    </source>
</evidence>
<dbReference type="Gene3D" id="3.40.50.1820">
    <property type="entry name" value="alpha/beta hydrolase"/>
    <property type="match status" value="1"/>
</dbReference>
<dbReference type="GO" id="GO:0009234">
    <property type="term" value="P:menaquinone biosynthetic process"/>
    <property type="evidence" value="ECO:0007669"/>
    <property type="project" value="UniProtKB-UniRule"/>
</dbReference>
<dbReference type="PATRIC" id="fig|727.564.peg.1234"/>
<dbReference type="RefSeq" id="WP_005665304.1">
    <property type="nucleotide sequence ID" value="NZ_CP089180.1"/>
</dbReference>